<reference evidence="1" key="1">
    <citation type="submission" date="2021-02" db="EMBL/GenBank/DDBJ databases">
        <title>Psilocybe cubensis genome.</title>
        <authorList>
            <person name="Mckernan K.J."/>
            <person name="Crawford S."/>
            <person name="Trippe A."/>
            <person name="Kane L.T."/>
            <person name="Mclaughlin S."/>
        </authorList>
    </citation>
    <scope>NUCLEOTIDE SEQUENCE [LARGE SCALE GENOMIC DNA]</scope>
    <source>
        <strain evidence="1">MGC-MH-2018</strain>
    </source>
</reference>
<protein>
    <submittedName>
        <fullName evidence="1">Uncharacterized protein</fullName>
    </submittedName>
</protein>
<dbReference type="EMBL" id="JAFIQS010000019">
    <property type="protein sequence ID" value="KAG5162364.1"/>
    <property type="molecule type" value="Genomic_DNA"/>
</dbReference>
<dbReference type="Gene3D" id="3.30.70.2760">
    <property type="match status" value="1"/>
</dbReference>
<dbReference type="SUPFAM" id="SSF109604">
    <property type="entry name" value="HD-domain/PDEase-like"/>
    <property type="match status" value="1"/>
</dbReference>
<dbReference type="GO" id="GO:0006203">
    <property type="term" value="P:dGTP catabolic process"/>
    <property type="evidence" value="ECO:0007669"/>
    <property type="project" value="TreeGrafter"/>
</dbReference>
<dbReference type="AlphaFoldDB" id="A0A8H8CEW7"/>
<accession>A0A8H8CEW7</accession>
<dbReference type="Gene3D" id="1.10.3210.10">
    <property type="entry name" value="Hypothetical protein af1432"/>
    <property type="match status" value="1"/>
</dbReference>
<sequence>MSGMIYLLAEWPHKWCHEEGSEMMFDSLIKNNKINMSLEDQNFVKALIAGDHTRTPHEKKFLFDIIANKTNGLDVDKLDYLCRDTAVLNMRMMVSLMSLHRLLSGARVDPQTGHICYIDKDILTVETFFLHRRYLHNNLYNHKTVTAIGYMIGDAFIAADNYMKLSEAIYDPERYITLDDHIMKQIKESDCPELAESRKILERITSRDLYRKAGSRMIRCSDFPRIRAYVTPDRIAEATILCSEKMDSKDQEIASVLQPSDIIVHFSSRHFGMGEQNPMDILKFYSRDNLNDFHSARSTGQYDPQEPVCQHFLLVFVKQEKFLEVVKAGYKQIEENFIEHKVAESSPPAIDSA</sequence>
<comment type="caution">
    <text evidence="1">The sequence shown here is derived from an EMBL/GenBank/DDBJ whole genome shotgun (WGS) entry which is preliminary data.</text>
</comment>
<dbReference type="GO" id="GO:0008832">
    <property type="term" value="F:dGTPase activity"/>
    <property type="evidence" value="ECO:0007669"/>
    <property type="project" value="TreeGrafter"/>
</dbReference>
<evidence type="ECO:0000313" key="1">
    <source>
        <dbReference type="EMBL" id="KAG5162364.1"/>
    </source>
</evidence>
<dbReference type="InterPro" id="IPR050135">
    <property type="entry name" value="dGTPase-like"/>
</dbReference>
<organism evidence="1">
    <name type="scientific">Psilocybe cubensis</name>
    <name type="common">Psychedelic mushroom</name>
    <name type="synonym">Stropharia cubensis</name>
    <dbReference type="NCBI Taxonomy" id="181762"/>
    <lineage>
        <taxon>Eukaryota</taxon>
        <taxon>Fungi</taxon>
        <taxon>Dikarya</taxon>
        <taxon>Basidiomycota</taxon>
        <taxon>Agaricomycotina</taxon>
        <taxon>Agaricomycetes</taxon>
        <taxon>Agaricomycetidae</taxon>
        <taxon>Agaricales</taxon>
        <taxon>Agaricineae</taxon>
        <taxon>Strophariaceae</taxon>
        <taxon>Psilocybe</taxon>
    </lineage>
</organism>
<dbReference type="PANTHER" id="PTHR11373">
    <property type="entry name" value="DEOXYNUCLEOSIDE TRIPHOSPHATE TRIPHOSPHOHYDROLASE"/>
    <property type="match status" value="1"/>
</dbReference>
<dbReference type="PANTHER" id="PTHR11373:SF4">
    <property type="entry name" value="DEOXYNUCLEOSIDE TRIPHOSPHATE TRIPHOSPHOHYDROLASE SAMHD1"/>
    <property type="match status" value="1"/>
</dbReference>
<dbReference type="GO" id="GO:0005634">
    <property type="term" value="C:nucleus"/>
    <property type="evidence" value="ECO:0007669"/>
    <property type="project" value="TreeGrafter"/>
</dbReference>
<proteinExistence type="predicted"/>
<gene>
    <name evidence="1" type="ORF">JR316_012687</name>
</gene>
<name>A0A8H8CEW7_PSICU</name>